<proteinExistence type="predicted"/>
<evidence type="ECO:0000256" key="1">
    <source>
        <dbReference type="SAM" id="MobiDB-lite"/>
    </source>
</evidence>
<feature type="region of interest" description="Disordered" evidence="1">
    <location>
        <begin position="110"/>
        <end position="130"/>
    </location>
</feature>
<dbReference type="AlphaFoldDB" id="A0A6B0QVQ1"/>
<feature type="compositionally biased region" description="Basic and acidic residues" evidence="1">
    <location>
        <begin position="69"/>
        <end position="80"/>
    </location>
</feature>
<organism evidence="2 3">
    <name type="scientific">Bos mutus</name>
    <name type="common">wild yak</name>
    <dbReference type="NCBI Taxonomy" id="72004"/>
    <lineage>
        <taxon>Eukaryota</taxon>
        <taxon>Metazoa</taxon>
        <taxon>Chordata</taxon>
        <taxon>Craniata</taxon>
        <taxon>Vertebrata</taxon>
        <taxon>Euteleostomi</taxon>
        <taxon>Mammalia</taxon>
        <taxon>Eutheria</taxon>
        <taxon>Laurasiatheria</taxon>
        <taxon>Artiodactyla</taxon>
        <taxon>Ruminantia</taxon>
        <taxon>Pecora</taxon>
        <taxon>Bovidae</taxon>
        <taxon>Bovinae</taxon>
        <taxon>Bos</taxon>
    </lineage>
</organism>
<gene>
    <name evidence="2" type="ORF">E5288_WYG009078</name>
</gene>
<accession>A0A6B0QVQ1</accession>
<reference evidence="2" key="1">
    <citation type="submission" date="2019-10" db="EMBL/GenBank/DDBJ databases">
        <title>The sequence and de novo assembly of the wild yak genome.</title>
        <authorList>
            <person name="Liu Y."/>
        </authorList>
    </citation>
    <scope>NUCLEOTIDE SEQUENCE [LARGE SCALE GENOMIC DNA]</scope>
    <source>
        <strain evidence="2">WY2019</strain>
    </source>
</reference>
<keyword evidence="3" id="KW-1185">Reference proteome</keyword>
<comment type="caution">
    <text evidence="2">The sequence shown here is derived from an EMBL/GenBank/DDBJ whole genome shotgun (WGS) entry which is preliminary data.</text>
</comment>
<evidence type="ECO:0000313" key="2">
    <source>
        <dbReference type="EMBL" id="MXQ80887.1"/>
    </source>
</evidence>
<name>A0A6B0QVQ1_9CETA</name>
<sequence>MRQFPPGSLQTFLLPGDPQRFHGPTLQFRWADKGGATRGVTWANSVSEPRVLLGQRGNQHPRAAGGPREAQRTARPPGREEASVILGASEQNRLLRHVLPLPVGQREVTDNSAAAELGVGPAPGPLPSDA</sequence>
<feature type="region of interest" description="Disordered" evidence="1">
    <location>
        <begin position="49"/>
        <end position="80"/>
    </location>
</feature>
<dbReference type="Proteomes" id="UP000322234">
    <property type="component" value="Unassembled WGS sequence"/>
</dbReference>
<evidence type="ECO:0000313" key="3">
    <source>
        <dbReference type="Proteomes" id="UP000322234"/>
    </source>
</evidence>
<protein>
    <submittedName>
        <fullName evidence="2">Uncharacterized protein</fullName>
    </submittedName>
</protein>
<dbReference type="EMBL" id="VBQZ03000005">
    <property type="protein sequence ID" value="MXQ80887.1"/>
    <property type="molecule type" value="Genomic_DNA"/>
</dbReference>